<comment type="caution">
    <text evidence="2">The sequence shown here is derived from an EMBL/GenBank/DDBJ whole genome shotgun (WGS) entry which is preliminary data.</text>
</comment>
<dbReference type="Proteomes" id="UP001500037">
    <property type="component" value="Unassembled WGS sequence"/>
</dbReference>
<dbReference type="Gene3D" id="3.60.15.10">
    <property type="entry name" value="Ribonuclease Z/Hydroxyacylglutathione hydrolase-like"/>
    <property type="match status" value="1"/>
</dbReference>
<proteinExistence type="predicted"/>
<dbReference type="InterPro" id="IPR036866">
    <property type="entry name" value="RibonucZ/Hydroxyglut_hydro"/>
</dbReference>
<sequence length="220" mass="22929">MRLTKFGHACVRVEHDGATLVIDPGLFTEPAAVEGADALLITHEHFDHVTEDQVRAALAANPGLRIWTNTAVAAQLSGLGAAVTVVGEGDAFEVGGIDVTVHGEWHAVIHPDVPRVRNIGFLLDGGRLFHPGDALTLPGRPVETLLLPLAAPWNKTGELIDYVRELRPARALGVHEAVLSEVGLGIGTHLLGANGPGIGAPYSYLPSGGTLELTGGPGPE</sequence>
<keyword evidence="3" id="KW-1185">Reference proteome</keyword>
<dbReference type="RefSeq" id="WP_344440349.1">
    <property type="nucleotide sequence ID" value="NZ_BAAALF010000014.1"/>
</dbReference>
<dbReference type="EMBL" id="BAAALF010000014">
    <property type="protein sequence ID" value="GAA1225000.1"/>
    <property type="molecule type" value="Genomic_DNA"/>
</dbReference>
<evidence type="ECO:0000259" key="1">
    <source>
        <dbReference type="SMART" id="SM00849"/>
    </source>
</evidence>
<dbReference type="SUPFAM" id="SSF56281">
    <property type="entry name" value="Metallo-hydrolase/oxidoreductase"/>
    <property type="match status" value="1"/>
</dbReference>
<dbReference type="Pfam" id="PF13483">
    <property type="entry name" value="Lactamase_B_3"/>
    <property type="match status" value="1"/>
</dbReference>
<dbReference type="PANTHER" id="PTHR43546:SF3">
    <property type="entry name" value="UPF0173 METAL-DEPENDENT HYDROLASE MJ1163"/>
    <property type="match status" value="1"/>
</dbReference>
<protein>
    <submittedName>
        <fullName evidence="2">MBL fold metallo-hydrolase</fullName>
    </submittedName>
</protein>
<evidence type="ECO:0000313" key="2">
    <source>
        <dbReference type="EMBL" id="GAA1225000.1"/>
    </source>
</evidence>
<gene>
    <name evidence="2" type="ORF">GCM10009665_14090</name>
</gene>
<dbReference type="InterPro" id="IPR050114">
    <property type="entry name" value="UPF0173_UPF0282_UlaG_hydrolase"/>
</dbReference>
<reference evidence="2 3" key="1">
    <citation type="journal article" date="2019" name="Int. J. Syst. Evol. Microbiol.">
        <title>The Global Catalogue of Microorganisms (GCM) 10K type strain sequencing project: providing services to taxonomists for standard genome sequencing and annotation.</title>
        <authorList>
            <consortium name="The Broad Institute Genomics Platform"/>
            <consortium name="The Broad Institute Genome Sequencing Center for Infectious Disease"/>
            <person name="Wu L."/>
            <person name="Ma J."/>
        </authorList>
    </citation>
    <scope>NUCLEOTIDE SEQUENCE [LARGE SCALE GENOMIC DNA]</scope>
    <source>
        <strain evidence="2 3">JCM 13004</strain>
    </source>
</reference>
<dbReference type="SMART" id="SM00849">
    <property type="entry name" value="Lactamase_B"/>
    <property type="match status" value="1"/>
</dbReference>
<name>A0ABN1VWL6_9ACTN</name>
<accession>A0ABN1VWL6</accession>
<evidence type="ECO:0000313" key="3">
    <source>
        <dbReference type="Proteomes" id="UP001500037"/>
    </source>
</evidence>
<dbReference type="InterPro" id="IPR001279">
    <property type="entry name" value="Metallo-B-lactamas"/>
</dbReference>
<organism evidence="2 3">
    <name type="scientific">Kitasatospora nipponensis</name>
    <dbReference type="NCBI Taxonomy" id="258049"/>
    <lineage>
        <taxon>Bacteria</taxon>
        <taxon>Bacillati</taxon>
        <taxon>Actinomycetota</taxon>
        <taxon>Actinomycetes</taxon>
        <taxon>Kitasatosporales</taxon>
        <taxon>Streptomycetaceae</taxon>
        <taxon>Kitasatospora</taxon>
    </lineage>
</organism>
<feature type="domain" description="Metallo-beta-lactamase" evidence="1">
    <location>
        <begin position="7"/>
        <end position="175"/>
    </location>
</feature>
<dbReference type="PANTHER" id="PTHR43546">
    <property type="entry name" value="UPF0173 METAL-DEPENDENT HYDROLASE MJ1163-RELATED"/>
    <property type="match status" value="1"/>
</dbReference>